<accession>A0ACB9SG17</accession>
<keyword evidence="2" id="KW-1185">Reference proteome</keyword>
<dbReference type="Proteomes" id="UP001057402">
    <property type="component" value="Chromosome 1"/>
</dbReference>
<proteinExistence type="predicted"/>
<gene>
    <name evidence="1" type="ORF">MLD38_000754</name>
</gene>
<organism evidence="1 2">
    <name type="scientific">Melastoma candidum</name>
    <dbReference type="NCBI Taxonomy" id="119954"/>
    <lineage>
        <taxon>Eukaryota</taxon>
        <taxon>Viridiplantae</taxon>
        <taxon>Streptophyta</taxon>
        <taxon>Embryophyta</taxon>
        <taxon>Tracheophyta</taxon>
        <taxon>Spermatophyta</taxon>
        <taxon>Magnoliopsida</taxon>
        <taxon>eudicotyledons</taxon>
        <taxon>Gunneridae</taxon>
        <taxon>Pentapetalae</taxon>
        <taxon>rosids</taxon>
        <taxon>malvids</taxon>
        <taxon>Myrtales</taxon>
        <taxon>Melastomataceae</taxon>
        <taxon>Melastomatoideae</taxon>
        <taxon>Melastomateae</taxon>
        <taxon>Melastoma</taxon>
    </lineage>
</organism>
<sequence>MAKLAPGVLLKLLDGTNTGTNPTGERCSSLLQVADVVPAHLDHDTLPPHHGFFLKVSDSSHSVYASLPPGPG</sequence>
<evidence type="ECO:0000313" key="1">
    <source>
        <dbReference type="EMBL" id="KAI4388428.1"/>
    </source>
</evidence>
<name>A0ACB9SG17_9MYRT</name>
<reference evidence="2" key="1">
    <citation type="journal article" date="2023" name="Front. Plant Sci.">
        <title>Chromosomal-level genome assembly of Melastoma candidum provides insights into trichome evolution.</title>
        <authorList>
            <person name="Zhong Y."/>
            <person name="Wu W."/>
            <person name="Sun C."/>
            <person name="Zou P."/>
            <person name="Liu Y."/>
            <person name="Dai S."/>
            <person name="Zhou R."/>
        </authorList>
    </citation>
    <scope>NUCLEOTIDE SEQUENCE [LARGE SCALE GENOMIC DNA]</scope>
</reference>
<comment type="caution">
    <text evidence="1">The sequence shown here is derived from an EMBL/GenBank/DDBJ whole genome shotgun (WGS) entry which is preliminary data.</text>
</comment>
<protein>
    <submittedName>
        <fullName evidence="1">Uncharacterized protein</fullName>
    </submittedName>
</protein>
<evidence type="ECO:0000313" key="2">
    <source>
        <dbReference type="Proteomes" id="UP001057402"/>
    </source>
</evidence>
<dbReference type="EMBL" id="CM042880">
    <property type="protein sequence ID" value="KAI4388428.1"/>
    <property type="molecule type" value="Genomic_DNA"/>
</dbReference>